<evidence type="ECO:0000256" key="1">
    <source>
        <dbReference type="SAM" id="Phobius"/>
    </source>
</evidence>
<sequence length="211" mass="23447">METVLIPGVPPFGRSHAISPSNVELPLEVRTNASLQLLYGLFTLSAGVVSFIVVALMLWMLVLHPSEWILWIVMVGLLPAGLVAISAPATAWICIRDALRTDPVMILRADGIEDRRAGTTIPWVTVSRARIFYCRGQLNQIRLTLRTPIHAPYNPFRFGTMGYPWRRRPNTARIPVVLLDVKPYTLAQVILVLVKRHGGEITVVGGPRLLT</sequence>
<keyword evidence="1" id="KW-0472">Membrane</keyword>
<keyword evidence="1" id="KW-0812">Transmembrane</keyword>
<evidence type="ECO:0000313" key="2">
    <source>
        <dbReference type="EMBL" id="KMO42554.1"/>
    </source>
</evidence>
<dbReference type="EMBL" id="LABZ01000067">
    <property type="protein sequence ID" value="KMO42554.1"/>
    <property type="molecule type" value="Genomic_DNA"/>
</dbReference>
<keyword evidence="3" id="KW-1185">Reference proteome</keyword>
<evidence type="ECO:0000313" key="3">
    <source>
        <dbReference type="Proteomes" id="UP000036449"/>
    </source>
</evidence>
<dbReference type="AlphaFoldDB" id="A0A0J6T9L0"/>
<dbReference type="PATRIC" id="fig|1187852.3.peg.5952"/>
<dbReference type="Proteomes" id="UP000036449">
    <property type="component" value="Unassembled WGS sequence"/>
</dbReference>
<protein>
    <submittedName>
        <fullName evidence="2">Uncharacterized protein</fullName>
    </submittedName>
</protein>
<feature type="transmembrane region" description="Helical" evidence="1">
    <location>
        <begin position="68"/>
        <end position="95"/>
    </location>
</feature>
<accession>A0A0J6T9L0</accession>
<keyword evidence="1" id="KW-1133">Transmembrane helix</keyword>
<reference evidence="2 3" key="1">
    <citation type="submission" date="2015-03" db="EMBL/GenBank/DDBJ databases">
        <title>Genome sequencing of Methylobacterium tarhaniae DSM 25844.</title>
        <authorList>
            <person name="Chaudhry V."/>
            <person name="Patil P.B."/>
        </authorList>
    </citation>
    <scope>NUCLEOTIDE SEQUENCE [LARGE SCALE GENOMIC DNA]</scope>
    <source>
        <strain evidence="2 3">DSM 25844</strain>
    </source>
</reference>
<proteinExistence type="predicted"/>
<gene>
    <name evidence="2" type="ORF">VQ03_10555</name>
</gene>
<comment type="caution">
    <text evidence="2">The sequence shown here is derived from an EMBL/GenBank/DDBJ whole genome shotgun (WGS) entry which is preliminary data.</text>
</comment>
<organism evidence="2 3">
    <name type="scientific">Methylobacterium tarhaniae</name>
    <dbReference type="NCBI Taxonomy" id="1187852"/>
    <lineage>
        <taxon>Bacteria</taxon>
        <taxon>Pseudomonadati</taxon>
        <taxon>Pseudomonadota</taxon>
        <taxon>Alphaproteobacteria</taxon>
        <taxon>Hyphomicrobiales</taxon>
        <taxon>Methylobacteriaceae</taxon>
        <taxon>Methylobacterium</taxon>
    </lineage>
</organism>
<feature type="transmembrane region" description="Helical" evidence="1">
    <location>
        <begin position="37"/>
        <end position="62"/>
    </location>
</feature>
<name>A0A0J6T9L0_9HYPH</name>